<protein>
    <submittedName>
        <fullName evidence="4">N-methylhydantoinase A/oxoprolinase/acetone carboxylase, beta subunit</fullName>
    </submittedName>
</protein>
<dbReference type="GO" id="GO:0016787">
    <property type="term" value="F:hydrolase activity"/>
    <property type="evidence" value="ECO:0007669"/>
    <property type="project" value="InterPro"/>
</dbReference>
<feature type="domain" description="Hydantoinase/oxoprolinase N-terminal" evidence="3">
    <location>
        <begin position="4"/>
        <end position="173"/>
    </location>
</feature>
<dbReference type="InterPro" id="IPR045079">
    <property type="entry name" value="Oxoprolinase-like"/>
</dbReference>
<evidence type="ECO:0000313" key="5">
    <source>
        <dbReference type="Proteomes" id="UP000219281"/>
    </source>
</evidence>
<reference evidence="5" key="1">
    <citation type="submission" date="2017-09" db="EMBL/GenBank/DDBJ databases">
        <authorList>
            <person name="Varghese N."/>
            <person name="Submissions S."/>
        </authorList>
    </citation>
    <scope>NUCLEOTIDE SEQUENCE [LARGE SCALE GENOMIC DNA]</scope>
    <source>
        <strain evidence="5">CGMCC 1.12803</strain>
    </source>
</reference>
<evidence type="ECO:0000256" key="1">
    <source>
        <dbReference type="SAM" id="Coils"/>
    </source>
</evidence>
<evidence type="ECO:0000313" key="4">
    <source>
        <dbReference type="EMBL" id="SOD12742.1"/>
    </source>
</evidence>
<keyword evidence="1" id="KW-0175">Coiled coil</keyword>
<gene>
    <name evidence="4" type="ORF">SAMN06297358_0824</name>
</gene>
<dbReference type="InterPro" id="IPR043129">
    <property type="entry name" value="ATPase_NBD"/>
</dbReference>
<dbReference type="OrthoDB" id="9768323at2"/>
<dbReference type="AlphaFoldDB" id="A0A285ZSW7"/>
<dbReference type="EMBL" id="OCMT01000001">
    <property type="protein sequence ID" value="SOD12742.1"/>
    <property type="molecule type" value="Genomic_DNA"/>
</dbReference>
<dbReference type="RefSeq" id="WP_097128986.1">
    <property type="nucleotide sequence ID" value="NZ_OCMT01000001.1"/>
</dbReference>
<dbReference type="Gene3D" id="3.30.420.40">
    <property type="match status" value="1"/>
</dbReference>
<sequence length="527" mass="56927">MFYKIGVDVGGTNTDAVLVSNADEIIAKTKQTTTSDISSGIENAISEVLSQSKIPKELIKYIMLGTTHCTNALVERKELNKVGAIRIGLPAGSAIPIMTDFPEDLKKMLEKHCYMVNGGYEYDGRLLNPLNEMQIKACLLKMKGEVESLAITGIFSKINADQEIQVKDWAKEILGDDIKVSCSFQIGGLGLLDRENACILNAALHGVALKMVHAFRATVSRLQLNAQLFIGQNDGTLMSLEQVQQFPIHTISSGPTNSIRGAGLMSKVKNGIVIDVGGTTSDAGALINFFPRESTQATEIGGVLTNFRMPDVVSVGIGGGTIVRFDHDVCTLGPDSVGFRLKEKSIAFGGDTLTLSDFFIADNQLQLNDVLQKRELVAKISSTLLISYEQALELVKTEIQQKIEKLVDALKNNADEVSVVGCGGGAFLLPKKIAGVSEVLFPRDMEVANAFGVCIAKISSEEEIVINTMCADEKEEMQKLLDKAKSNLLSKGAKQETIAVLIKEAVPLAYLPGAMLLRIKLFGDLNN</sequence>
<organism evidence="4 5">
    <name type="scientific">Pedobacter xixiisoli</name>
    <dbReference type="NCBI Taxonomy" id="1476464"/>
    <lineage>
        <taxon>Bacteria</taxon>
        <taxon>Pseudomonadati</taxon>
        <taxon>Bacteroidota</taxon>
        <taxon>Sphingobacteriia</taxon>
        <taxon>Sphingobacteriales</taxon>
        <taxon>Sphingobacteriaceae</taxon>
        <taxon>Pedobacter</taxon>
    </lineage>
</organism>
<feature type="coiled-coil region" evidence="1">
    <location>
        <begin position="385"/>
        <end position="416"/>
    </location>
</feature>
<dbReference type="SUPFAM" id="SSF53067">
    <property type="entry name" value="Actin-like ATPase domain"/>
    <property type="match status" value="2"/>
</dbReference>
<dbReference type="Proteomes" id="UP000219281">
    <property type="component" value="Unassembled WGS sequence"/>
</dbReference>
<accession>A0A285ZSW7</accession>
<evidence type="ECO:0000259" key="2">
    <source>
        <dbReference type="Pfam" id="PF01968"/>
    </source>
</evidence>
<feature type="domain" description="Hydantoinase A/oxoprolinase" evidence="2">
    <location>
        <begin position="194"/>
        <end position="461"/>
    </location>
</feature>
<dbReference type="InterPro" id="IPR008040">
    <property type="entry name" value="Hydant_A_N"/>
</dbReference>
<dbReference type="Pfam" id="PF01968">
    <property type="entry name" value="Hydantoinase_A"/>
    <property type="match status" value="1"/>
</dbReference>
<dbReference type="PANTHER" id="PTHR11365">
    <property type="entry name" value="5-OXOPROLINASE RELATED"/>
    <property type="match status" value="1"/>
</dbReference>
<evidence type="ECO:0000259" key="3">
    <source>
        <dbReference type="Pfam" id="PF05378"/>
    </source>
</evidence>
<proteinExistence type="predicted"/>
<dbReference type="PANTHER" id="PTHR11365:SF10">
    <property type="entry name" value="HYDANTOINASE_OXOPROLINASE"/>
    <property type="match status" value="1"/>
</dbReference>
<dbReference type="InterPro" id="IPR002821">
    <property type="entry name" value="Hydantoinase_A"/>
</dbReference>
<keyword evidence="5" id="KW-1185">Reference proteome</keyword>
<dbReference type="Pfam" id="PF05378">
    <property type="entry name" value="Hydant_A_N"/>
    <property type="match status" value="1"/>
</dbReference>
<name>A0A285ZSW7_9SPHI</name>